<feature type="transmembrane region" description="Helical" evidence="1">
    <location>
        <begin position="62"/>
        <end position="85"/>
    </location>
</feature>
<keyword evidence="1" id="KW-1133">Transmembrane helix</keyword>
<name>A0A1Y2F0T3_9FUNG</name>
<evidence type="ECO:0000313" key="3">
    <source>
        <dbReference type="Proteomes" id="UP000193920"/>
    </source>
</evidence>
<dbReference type="EMBL" id="MCOG01000019">
    <property type="protein sequence ID" value="ORY77453.1"/>
    <property type="molecule type" value="Genomic_DNA"/>
</dbReference>
<dbReference type="Proteomes" id="UP000193920">
    <property type="component" value="Unassembled WGS sequence"/>
</dbReference>
<organism evidence="2 3">
    <name type="scientific">Neocallimastix californiae</name>
    <dbReference type="NCBI Taxonomy" id="1754190"/>
    <lineage>
        <taxon>Eukaryota</taxon>
        <taxon>Fungi</taxon>
        <taxon>Fungi incertae sedis</taxon>
        <taxon>Chytridiomycota</taxon>
        <taxon>Chytridiomycota incertae sedis</taxon>
        <taxon>Neocallimastigomycetes</taxon>
        <taxon>Neocallimastigales</taxon>
        <taxon>Neocallimastigaceae</taxon>
        <taxon>Neocallimastix</taxon>
    </lineage>
</organism>
<gene>
    <name evidence="2" type="ORF">LY90DRAFT_501336</name>
</gene>
<comment type="caution">
    <text evidence="2">The sequence shown here is derived from an EMBL/GenBank/DDBJ whole genome shotgun (WGS) entry which is preliminary data.</text>
</comment>
<proteinExistence type="predicted"/>
<feature type="transmembrane region" description="Helical" evidence="1">
    <location>
        <begin position="155"/>
        <end position="173"/>
    </location>
</feature>
<dbReference type="AlphaFoldDB" id="A0A1Y2F0T3"/>
<evidence type="ECO:0000313" key="2">
    <source>
        <dbReference type="EMBL" id="ORY77453.1"/>
    </source>
</evidence>
<feature type="transmembrane region" description="Helical" evidence="1">
    <location>
        <begin position="185"/>
        <end position="209"/>
    </location>
</feature>
<accession>A0A1Y2F0T3</accession>
<keyword evidence="1" id="KW-0812">Transmembrane</keyword>
<sequence length="309" mass="36927">MLSKAELEELQLDKKYFIQNGTDASNIQWLFSRGTNFDCYIQYLDSLNDENKLDNKINTIRTIIYAIFKPLQFTFFYWSILVFILNKFDFKKPVMKIILAHMIFRSLGDILDKLGDLMPRYYSNTFDENTKTYVCNYNASSAEMHPLKWVLTRQLGIFLWITGEIIADWYPLIRTREIVYKKASIWFVYVTCVIFNLAKVSLIILHFTLQPSQLYDKHGAFNKKHINNFYFIYWAIQLGIIYASVLYDISIYLVLKNKNYENLEFSFEEIRTSISNLQYFIIFIDQILLHISNNKRSRIYTVFNFTYNK</sequence>
<dbReference type="STRING" id="1754190.A0A1Y2F0T3"/>
<feature type="transmembrane region" description="Helical" evidence="1">
    <location>
        <begin position="229"/>
        <end position="255"/>
    </location>
</feature>
<evidence type="ECO:0000256" key="1">
    <source>
        <dbReference type="SAM" id="Phobius"/>
    </source>
</evidence>
<keyword evidence="3" id="KW-1185">Reference proteome</keyword>
<protein>
    <submittedName>
        <fullName evidence="2">Uncharacterized protein</fullName>
    </submittedName>
</protein>
<keyword evidence="1" id="KW-0472">Membrane</keyword>
<reference evidence="2 3" key="1">
    <citation type="submission" date="2016-08" db="EMBL/GenBank/DDBJ databases">
        <title>A Parts List for Fungal Cellulosomes Revealed by Comparative Genomics.</title>
        <authorList>
            <consortium name="DOE Joint Genome Institute"/>
            <person name="Haitjema C.H."/>
            <person name="Gilmore S.P."/>
            <person name="Henske J.K."/>
            <person name="Solomon K.V."/>
            <person name="De Groot R."/>
            <person name="Kuo A."/>
            <person name="Mondo S.J."/>
            <person name="Salamov A.A."/>
            <person name="Labutti K."/>
            <person name="Zhao Z."/>
            <person name="Chiniquy J."/>
            <person name="Barry K."/>
            <person name="Brewer H.M."/>
            <person name="Purvine S.O."/>
            <person name="Wright A.T."/>
            <person name="Boxma B."/>
            <person name="Van Alen T."/>
            <person name="Hackstein J.H."/>
            <person name="Baker S.E."/>
            <person name="Grigoriev I.V."/>
            <person name="O'Malley M.A."/>
        </authorList>
    </citation>
    <scope>NUCLEOTIDE SEQUENCE [LARGE SCALE GENOMIC DNA]</scope>
    <source>
        <strain evidence="2 3">G1</strain>
    </source>
</reference>